<keyword evidence="2" id="KW-1185">Reference proteome</keyword>
<proteinExistence type="predicted"/>
<gene>
    <name evidence="1" type="ORF">Glove_557g52</name>
</gene>
<evidence type="ECO:0000313" key="2">
    <source>
        <dbReference type="Proteomes" id="UP000266861"/>
    </source>
</evidence>
<name>A0A397GE85_9GLOM</name>
<dbReference type="Proteomes" id="UP000266861">
    <property type="component" value="Unassembled WGS sequence"/>
</dbReference>
<reference evidence="1 2" key="1">
    <citation type="submission" date="2018-08" db="EMBL/GenBank/DDBJ databases">
        <title>Genome and evolution of the arbuscular mycorrhizal fungus Diversispora epigaea (formerly Glomus versiforme) and its bacterial endosymbionts.</title>
        <authorList>
            <person name="Sun X."/>
            <person name="Fei Z."/>
            <person name="Harrison M."/>
        </authorList>
    </citation>
    <scope>NUCLEOTIDE SEQUENCE [LARGE SCALE GENOMIC DNA]</scope>
    <source>
        <strain evidence="1 2">IT104</strain>
    </source>
</reference>
<evidence type="ECO:0000313" key="1">
    <source>
        <dbReference type="EMBL" id="RHZ48144.1"/>
    </source>
</evidence>
<accession>A0A397GE85</accession>
<comment type="caution">
    <text evidence="1">The sequence shown here is derived from an EMBL/GenBank/DDBJ whole genome shotgun (WGS) entry which is preliminary data.</text>
</comment>
<protein>
    <submittedName>
        <fullName evidence="1">Uncharacterized protein</fullName>
    </submittedName>
</protein>
<dbReference type="EMBL" id="PQFF01000474">
    <property type="protein sequence ID" value="RHZ48144.1"/>
    <property type="molecule type" value="Genomic_DNA"/>
</dbReference>
<sequence>MPSTHLNTAAQVAQKYCASSNIGHDFLLDHNTDYIVDDGVTFISGEEFPTHDIHDILSRRNFYFIFENVIDLNTAAQVAQKYCASSNIGHDFLLDHNTDYIVDDGVTFISGEEFPTHDIHDILSRRNFYFIFENVIGARKILELKLKENLIIQFATLIKLWQSH</sequence>
<organism evidence="1 2">
    <name type="scientific">Diversispora epigaea</name>
    <dbReference type="NCBI Taxonomy" id="1348612"/>
    <lineage>
        <taxon>Eukaryota</taxon>
        <taxon>Fungi</taxon>
        <taxon>Fungi incertae sedis</taxon>
        <taxon>Mucoromycota</taxon>
        <taxon>Glomeromycotina</taxon>
        <taxon>Glomeromycetes</taxon>
        <taxon>Diversisporales</taxon>
        <taxon>Diversisporaceae</taxon>
        <taxon>Diversispora</taxon>
    </lineage>
</organism>
<dbReference type="AlphaFoldDB" id="A0A397GE85"/>